<evidence type="ECO:0000313" key="2">
    <source>
        <dbReference type="EMBL" id="KAB1864458.1"/>
    </source>
</evidence>
<dbReference type="PROSITE" id="PS51257">
    <property type="entry name" value="PROKAR_LIPOPROTEIN"/>
    <property type="match status" value="1"/>
</dbReference>
<gene>
    <name evidence="2" type="ORF">F6A08_10115</name>
</gene>
<dbReference type="Proteomes" id="UP000478836">
    <property type="component" value="Unassembled WGS sequence"/>
</dbReference>
<dbReference type="GeneID" id="77476807"/>
<proteinExistence type="predicted"/>
<feature type="compositionally biased region" description="Low complexity" evidence="1">
    <location>
        <begin position="27"/>
        <end position="40"/>
    </location>
</feature>
<sequence length="140" mass="14137">MPKVTATTIAVTALLLVGLTGCTGTTPSAGNESTAPAASEPAPPHVTESPTAEPEASDAEAAFLALVGESLPVETIIPDVTDAQLLAAGQEACDRLRAGEVPDTMSLIEGEQKNDADIYADSSAIISSARLTLCTDQLSG</sequence>
<dbReference type="EMBL" id="WAAO01000002">
    <property type="protein sequence ID" value="KAB1864458.1"/>
    <property type="molecule type" value="Genomic_DNA"/>
</dbReference>
<evidence type="ECO:0000313" key="3">
    <source>
        <dbReference type="Proteomes" id="UP000478836"/>
    </source>
</evidence>
<reference evidence="3" key="1">
    <citation type="submission" date="2019-09" db="EMBL/GenBank/DDBJ databases">
        <title>Whole genome sequencing of Microbacterium maritypicum.</title>
        <authorList>
            <person name="Lenchi N."/>
        </authorList>
    </citation>
    <scope>NUCLEOTIDE SEQUENCE [LARGE SCALE GENOMIC DNA]</scope>
    <source>
        <strain evidence="3">G1</strain>
    </source>
</reference>
<feature type="region of interest" description="Disordered" evidence="1">
    <location>
        <begin position="27"/>
        <end position="58"/>
    </location>
</feature>
<keyword evidence="3" id="KW-1185">Reference proteome</keyword>
<comment type="caution">
    <text evidence="2">The sequence shown here is derived from an EMBL/GenBank/DDBJ whole genome shotgun (WGS) entry which is preliminary data.</text>
</comment>
<dbReference type="RefSeq" id="WP_124895392.1">
    <property type="nucleotide sequence ID" value="NZ_WAAO01000002.1"/>
</dbReference>
<evidence type="ECO:0008006" key="4">
    <source>
        <dbReference type="Google" id="ProtNLM"/>
    </source>
</evidence>
<name>A0ABQ6V4Z4_9MICO</name>
<protein>
    <recommendedName>
        <fullName evidence="4">DUF732 domain-containing protein</fullName>
    </recommendedName>
</protein>
<evidence type="ECO:0000256" key="1">
    <source>
        <dbReference type="SAM" id="MobiDB-lite"/>
    </source>
</evidence>
<organism evidence="2 3">
    <name type="scientific">Microbacterium algeriense</name>
    <dbReference type="NCBI Taxonomy" id="2615184"/>
    <lineage>
        <taxon>Bacteria</taxon>
        <taxon>Bacillati</taxon>
        <taxon>Actinomycetota</taxon>
        <taxon>Actinomycetes</taxon>
        <taxon>Micrococcales</taxon>
        <taxon>Microbacteriaceae</taxon>
        <taxon>Microbacterium</taxon>
    </lineage>
</organism>
<accession>A0ABQ6V4Z4</accession>